<organism evidence="1 2">
    <name type="scientific">Chamaesiphon minutus (strain ATCC 27169 / PCC 6605)</name>
    <dbReference type="NCBI Taxonomy" id="1173020"/>
    <lineage>
        <taxon>Bacteria</taxon>
        <taxon>Bacillati</taxon>
        <taxon>Cyanobacteriota</taxon>
        <taxon>Cyanophyceae</taxon>
        <taxon>Gomontiellales</taxon>
        <taxon>Chamaesiphonaceae</taxon>
        <taxon>Chamaesiphon</taxon>
    </lineage>
</organism>
<proteinExistence type="predicted"/>
<sequence length="131" mass="14858">MGKSKQIKNNRITLRFINDLFDEIAVQAEACNSTATVYLQNLIDRVLRSTPTPLTLVTHRDRDLELYRAYLLWHQELRSQGNNLNQITKAIHAANLDDRMVDPTNCLRVLSSIAKANQEIAAAIAKLEQSL</sequence>
<dbReference type="HOGENOM" id="CLU_1923824_0_0_3"/>
<dbReference type="AlphaFoldDB" id="K9UE41"/>
<dbReference type="Proteomes" id="UP000010366">
    <property type="component" value="Chromosome"/>
</dbReference>
<dbReference type="OrthoDB" id="489093at2"/>
<name>K9UE41_CHAP6</name>
<dbReference type="EMBL" id="CP003600">
    <property type="protein sequence ID" value="AFY92903.1"/>
    <property type="molecule type" value="Genomic_DNA"/>
</dbReference>
<dbReference type="RefSeq" id="WP_015159074.1">
    <property type="nucleotide sequence ID" value="NC_019697.1"/>
</dbReference>
<gene>
    <name evidence="1" type="ORF">Cha6605_1782</name>
</gene>
<evidence type="ECO:0000313" key="1">
    <source>
        <dbReference type="EMBL" id="AFY92903.1"/>
    </source>
</evidence>
<protein>
    <submittedName>
        <fullName evidence="1">Bacterial mobilization protein (MobC)</fullName>
    </submittedName>
</protein>
<dbReference type="STRING" id="1173020.Cha6605_1782"/>
<keyword evidence="2" id="KW-1185">Reference proteome</keyword>
<reference evidence="1 2" key="1">
    <citation type="submission" date="2012-05" db="EMBL/GenBank/DDBJ databases">
        <title>Finished chromosome of genome of Chamaesiphon sp. PCC 6605.</title>
        <authorList>
            <consortium name="US DOE Joint Genome Institute"/>
            <person name="Gugger M."/>
            <person name="Coursin T."/>
            <person name="Rippka R."/>
            <person name="Tandeau De Marsac N."/>
            <person name="Huntemann M."/>
            <person name="Wei C.-L."/>
            <person name="Han J."/>
            <person name="Detter J.C."/>
            <person name="Han C."/>
            <person name="Tapia R."/>
            <person name="Chen A."/>
            <person name="Kyrpides N."/>
            <person name="Mavromatis K."/>
            <person name="Markowitz V."/>
            <person name="Szeto E."/>
            <person name="Ivanova N."/>
            <person name="Pagani I."/>
            <person name="Pati A."/>
            <person name="Goodwin L."/>
            <person name="Nordberg H.P."/>
            <person name="Cantor M.N."/>
            <person name="Hua S.X."/>
            <person name="Woyke T."/>
            <person name="Kerfeld C.A."/>
        </authorList>
    </citation>
    <scope>NUCLEOTIDE SEQUENCE [LARGE SCALE GENOMIC DNA]</scope>
    <source>
        <strain evidence="2">ATCC 27169 / PCC 6605</strain>
    </source>
</reference>
<accession>K9UE41</accession>
<dbReference type="KEGG" id="cmp:Cha6605_1782"/>
<evidence type="ECO:0000313" key="2">
    <source>
        <dbReference type="Proteomes" id="UP000010366"/>
    </source>
</evidence>